<dbReference type="GO" id="GO:0071972">
    <property type="term" value="F:peptidoglycan L,D-transpeptidase activity"/>
    <property type="evidence" value="ECO:0007669"/>
    <property type="project" value="TreeGrafter"/>
</dbReference>
<evidence type="ECO:0000256" key="5">
    <source>
        <dbReference type="ARBA" id="ARBA00023316"/>
    </source>
</evidence>
<dbReference type="Proteomes" id="UP000218944">
    <property type="component" value="Unassembled WGS sequence"/>
</dbReference>
<dbReference type="GO" id="GO:0018104">
    <property type="term" value="P:peptidoglycan-protein cross-linking"/>
    <property type="evidence" value="ECO:0007669"/>
    <property type="project" value="TreeGrafter"/>
</dbReference>
<evidence type="ECO:0000256" key="4">
    <source>
        <dbReference type="ARBA" id="ARBA00022984"/>
    </source>
</evidence>
<feature type="active site" description="Proton donor/acceptor" evidence="6">
    <location>
        <position position="229"/>
    </location>
</feature>
<keyword evidence="4 6" id="KW-0573">Peptidoglycan synthesis</keyword>
<sequence>MRTAGIRAPALLLLISSGLLLPGTATAAGTTGTTGTAGTTRAAATTRAAGAASAAGTAGAAGVAEASGTATRTARAATCSAGTGPYQWQLEAYLGRPQDGRQSAADCAAIAAFQRKEGVTPADGYAGLATYRTMLVAQARKNPNAAGGCPATTPARKVACVDLGRQLMWVQNGGKILFGPAAVRTGRLGQETRAGWHKVYWKHKDHFSTLYANAPMPYAQFFSGGQAFHGHPGDLFDGGGSAGCVNLAVKDAQRLWGVLAVGDSVYVWGRKPGT</sequence>
<dbReference type="GO" id="GO:0005576">
    <property type="term" value="C:extracellular region"/>
    <property type="evidence" value="ECO:0007669"/>
    <property type="project" value="TreeGrafter"/>
</dbReference>
<dbReference type="PANTHER" id="PTHR30582">
    <property type="entry name" value="L,D-TRANSPEPTIDASE"/>
    <property type="match status" value="1"/>
</dbReference>
<dbReference type="InterPro" id="IPR050979">
    <property type="entry name" value="LD-transpeptidase"/>
</dbReference>
<organism evidence="9 10">
    <name type="scientific">Streptomyces albireticuli</name>
    <dbReference type="NCBI Taxonomy" id="1940"/>
    <lineage>
        <taxon>Bacteria</taxon>
        <taxon>Bacillati</taxon>
        <taxon>Actinomycetota</taxon>
        <taxon>Actinomycetes</taxon>
        <taxon>Kitasatosporales</taxon>
        <taxon>Streptomycetaceae</taxon>
        <taxon>Streptomyces</taxon>
    </lineage>
</organism>
<evidence type="ECO:0000256" key="6">
    <source>
        <dbReference type="PROSITE-ProRule" id="PRU01373"/>
    </source>
</evidence>
<keyword evidence="3 6" id="KW-0133">Cell shape</keyword>
<dbReference type="PANTHER" id="PTHR30582:SF33">
    <property type="entry name" value="EXPORTED PROTEIN"/>
    <property type="match status" value="1"/>
</dbReference>
<feature type="signal peptide" evidence="7">
    <location>
        <begin position="1"/>
        <end position="27"/>
    </location>
</feature>
<reference evidence="9 10" key="1">
    <citation type="submission" date="2017-08" db="EMBL/GenBank/DDBJ databases">
        <title>Genome sequence of Streptomyces albireticuli NRRL B-1670.</title>
        <authorList>
            <person name="Graham D.E."/>
            <person name="Mahan K.M."/>
            <person name="Klingeman D.M."/>
            <person name="Hettich R.L."/>
            <person name="Parry R.J."/>
            <person name="Spain J.C."/>
        </authorList>
    </citation>
    <scope>NUCLEOTIDE SEQUENCE [LARGE SCALE GENOMIC DNA]</scope>
    <source>
        <strain evidence="9 10">NRRL B-1670</strain>
    </source>
</reference>
<dbReference type="InterPro" id="IPR038063">
    <property type="entry name" value="Transpep_catalytic_dom"/>
</dbReference>
<keyword evidence="7" id="KW-0732">Signal</keyword>
<feature type="domain" description="L,D-TPase catalytic" evidence="8">
    <location>
        <begin position="157"/>
        <end position="268"/>
    </location>
</feature>
<dbReference type="CDD" id="cd16913">
    <property type="entry name" value="YkuD_like"/>
    <property type="match status" value="1"/>
</dbReference>
<dbReference type="AlphaFoldDB" id="A0A2A2CVR9"/>
<dbReference type="Pfam" id="PF03734">
    <property type="entry name" value="YkuD"/>
    <property type="match status" value="1"/>
</dbReference>
<evidence type="ECO:0000256" key="1">
    <source>
        <dbReference type="ARBA" id="ARBA00004752"/>
    </source>
</evidence>
<evidence type="ECO:0000256" key="2">
    <source>
        <dbReference type="ARBA" id="ARBA00022679"/>
    </source>
</evidence>
<keyword evidence="5 6" id="KW-0961">Cell wall biogenesis/degradation</keyword>
<evidence type="ECO:0000259" key="8">
    <source>
        <dbReference type="PROSITE" id="PS52029"/>
    </source>
</evidence>
<dbReference type="GO" id="GO:0008360">
    <property type="term" value="P:regulation of cell shape"/>
    <property type="evidence" value="ECO:0007669"/>
    <property type="project" value="UniProtKB-UniRule"/>
</dbReference>
<dbReference type="UniPathway" id="UPA00219"/>
<dbReference type="PROSITE" id="PS52029">
    <property type="entry name" value="LD_TPASE"/>
    <property type="match status" value="1"/>
</dbReference>
<feature type="chain" id="PRO_5012177756" evidence="7">
    <location>
        <begin position="28"/>
        <end position="274"/>
    </location>
</feature>
<dbReference type="GO" id="GO:0016740">
    <property type="term" value="F:transferase activity"/>
    <property type="evidence" value="ECO:0007669"/>
    <property type="project" value="UniProtKB-KW"/>
</dbReference>
<gene>
    <name evidence="9" type="ORF">CK936_35585</name>
</gene>
<proteinExistence type="predicted"/>
<keyword evidence="10" id="KW-1185">Reference proteome</keyword>
<dbReference type="InterPro" id="IPR005490">
    <property type="entry name" value="LD_TPept_cat_dom"/>
</dbReference>
<name>A0A2A2CVR9_9ACTN</name>
<dbReference type="Gene3D" id="2.40.440.10">
    <property type="entry name" value="L,D-transpeptidase catalytic domain-like"/>
    <property type="match status" value="1"/>
</dbReference>
<evidence type="ECO:0000256" key="7">
    <source>
        <dbReference type="SAM" id="SignalP"/>
    </source>
</evidence>
<dbReference type="SUPFAM" id="SSF141523">
    <property type="entry name" value="L,D-transpeptidase catalytic domain-like"/>
    <property type="match status" value="1"/>
</dbReference>
<dbReference type="EMBL" id="NSJV01000689">
    <property type="protein sequence ID" value="PAU44308.1"/>
    <property type="molecule type" value="Genomic_DNA"/>
</dbReference>
<accession>A0A2A2CVR9</accession>
<dbReference type="GO" id="GO:0071555">
    <property type="term" value="P:cell wall organization"/>
    <property type="evidence" value="ECO:0007669"/>
    <property type="project" value="UniProtKB-UniRule"/>
</dbReference>
<evidence type="ECO:0000313" key="10">
    <source>
        <dbReference type="Proteomes" id="UP000218944"/>
    </source>
</evidence>
<comment type="pathway">
    <text evidence="1 6">Cell wall biogenesis; peptidoglycan biosynthesis.</text>
</comment>
<feature type="active site" description="Nucleophile" evidence="6">
    <location>
        <position position="244"/>
    </location>
</feature>
<evidence type="ECO:0000256" key="3">
    <source>
        <dbReference type="ARBA" id="ARBA00022960"/>
    </source>
</evidence>
<protein>
    <submittedName>
        <fullName evidence="9">L,D-transpeptidase</fullName>
    </submittedName>
</protein>
<keyword evidence="2" id="KW-0808">Transferase</keyword>
<comment type="caution">
    <text evidence="9">The sequence shown here is derived from an EMBL/GenBank/DDBJ whole genome shotgun (WGS) entry which is preliminary data.</text>
</comment>
<evidence type="ECO:0000313" key="9">
    <source>
        <dbReference type="EMBL" id="PAU44308.1"/>
    </source>
</evidence>